<sequence>MSDLLDLVVHGDPASCRTAATDVGTARSTVTRAAGDVRRAATATGTWQGEAAAGFELRVDAAVKDLRELDHRLEGLTTALTDFAGELDVVRSRMAHARSVGVAGGVRTSGESLVRPQTPTDPTPEEATAHNDVVKAWNEAVEVADAARTKEQEAHKRLGDGVKKSTGDGFVVDLLQRLGFLPPDFADGDDIGAWLFGLGGLGMGAGVGWMVNGRYGLFQPRINGRFGSASGMNFWQRAWAATDTKNFHARPYSAAARNGWATAGKWAGRAGTVVTAVSAGWNQWQADADDPSMGDVEQGTRAATMGATTAAGAWAGAQGGAWAGGAIGTAICPGVGTVVGGVVGGLVGGAVGGFVGSEVGQAILDPVGDAADAAADWAGDQLSDAGDALSDVGDAISFWD</sequence>
<gene>
    <name evidence="2" type="ORF">NOCA1120104</name>
</gene>
<evidence type="ECO:0000313" key="2">
    <source>
        <dbReference type="EMBL" id="CUR56621.1"/>
    </source>
</evidence>
<evidence type="ECO:0008006" key="3">
    <source>
        <dbReference type="Google" id="ProtNLM"/>
    </source>
</evidence>
<feature type="region of interest" description="Disordered" evidence="1">
    <location>
        <begin position="109"/>
        <end position="128"/>
    </location>
</feature>
<dbReference type="AlphaFoldDB" id="A0A2P2C3R9"/>
<dbReference type="PANTHER" id="PTHR21525">
    <property type="entry name" value="MOTILE SPERM PROTEIN"/>
    <property type="match status" value="1"/>
</dbReference>
<dbReference type="Gene3D" id="1.10.287.1060">
    <property type="entry name" value="ESAT-6-like"/>
    <property type="match status" value="1"/>
</dbReference>
<proteinExistence type="predicted"/>
<dbReference type="PANTHER" id="PTHR21525:SF9">
    <property type="entry name" value="CHANNEL_COLICIN DOMAIN-CONTAINING PROTEIN"/>
    <property type="match status" value="1"/>
</dbReference>
<reference evidence="2" key="1">
    <citation type="submission" date="2015-08" db="EMBL/GenBank/DDBJ databases">
        <authorList>
            <person name="Babu N.S."/>
            <person name="Beckwith C.J."/>
            <person name="Beseler K.G."/>
            <person name="Brison A."/>
            <person name="Carone J.V."/>
            <person name="Caskin T.P."/>
            <person name="Diamond M."/>
            <person name="Durham M.E."/>
            <person name="Foxe J.M."/>
            <person name="Go M."/>
            <person name="Henderson B.A."/>
            <person name="Jones I.B."/>
            <person name="McGettigan J.A."/>
            <person name="Micheletti S.J."/>
            <person name="Nasrallah M.E."/>
            <person name="Ortiz D."/>
            <person name="Piller C.R."/>
            <person name="Privatt S.R."/>
            <person name="Schneider S.L."/>
            <person name="Sharp S."/>
            <person name="Smith T.C."/>
            <person name="Stanton J.D."/>
            <person name="Ullery H.E."/>
            <person name="Wilson R.J."/>
            <person name="Serrano M.G."/>
            <person name="Buck G."/>
            <person name="Lee V."/>
            <person name="Wang Y."/>
            <person name="Carvalho R."/>
            <person name="Voegtly L."/>
            <person name="Shi R."/>
            <person name="Duckworth R."/>
            <person name="Johnson A."/>
            <person name="Loviza R."/>
            <person name="Walstead R."/>
            <person name="Shah Z."/>
            <person name="Kiflezghi M."/>
            <person name="Wade K."/>
            <person name="Ball S.L."/>
            <person name="Bradley K.W."/>
            <person name="Asai D.J."/>
            <person name="Bowman C.A."/>
            <person name="Russell D.A."/>
            <person name="Pope W.H."/>
            <person name="Jacobs-Sera D."/>
            <person name="Hendrix R.W."/>
            <person name="Hatfull G.F."/>
        </authorList>
    </citation>
    <scope>NUCLEOTIDE SEQUENCE</scope>
</reference>
<evidence type="ECO:0000256" key="1">
    <source>
        <dbReference type="SAM" id="MobiDB-lite"/>
    </source>
</evidence>
<dbReference type="EMBL" id="CZKB01000004">
    <property type="protein sequence ID" value="CUR56621.1"/>
    <property type="molecule type" value="Genomic_DNA"/>
</dbReference>
<protein>
    <recommendedName>
        <fullName evidence="3">WXG100 family type VII secretion target</fullName>
    </recommendedName>
</protein>
<organism evidence="2">
    <name type="scientific">metagenome</name>
    <dbReference type="NCBI Taxonomy" id="256318"/>
    <lineage>
        <taxon>unclassified sequences</taxon>
        <taxon>metagenomes</taxon>
    </lineage>
</organism>
<name>A0A2P2C3R9_9ZZZZ</name>
<accession>A0A2P2C3R9</accession>